<feature type="domain" description="F-box" evidence="1">
    <location>
        <begin position="1"/>
        <end position="45"/>
    </location>
</feature>
<sequence>MPLSTLPPASLKSILSFLDRPSLYNLSLVSKQFHNLAEPFLYTTVEPVYNGNEYTYKSFLRAILNRPELARHVQAFRAFPQPDEEGWQFEPTVDDLKLFLEATSKLKLPDEFIEKLNHGLTIGILDAESTLILCLLPNLETLILDDVDEPELTLTILEYASFDSEVDFSGLSNVKHFITDTKDVDGGNSMTEQYSAAFNIASLKTFKANMPHRDYYQTNIFSPDTSSVESITLVQGALCKEFYEAMIDSCKTLTTFHYSLTRIPFFEPHLTGNIIITALLKHKSTLEDLTISLDEDWDRAYWDDDQILHMGTTLAQFHNLKTLRTGMQSLLGILHAQPDENFRDEDYPLEPKNVPVPDLVDVLPESLERLTILYANAKIVPHLKKLAEAKRHGNLKNVYVSFCTESTEERDLDVHMEGVDVVFEYHNAQQRLEMMDCQNWDKFLEEHP</sequence>
<dbReference type="InterPro" id="IPR001810">
    <property type="entry name" value="F-box_dom"/>
</dbReference>
<gene>
    <name evidence="2" type="ORF">ASPWEDRAFT_166883</name>
</gene>
<dbReference type="Proteomes" id="UP000184383">
    <property type="component" value="Unassembled WGS sequence"/>
</dbReference>
<evidence type="ECO:0000313" key="3">
    <source>
        <dbReference type="Proteomes" id="UP000184383"/>
    </source>
</evidence>
<organism evidence="2 3">
    <name type="scientific">Aspergillus wentii DTO 134E9</name>
    <dbReference type="NCBI Taxonomy" id="1073089"/>
    <lineage>
        <taxon>Eukaryota</taxon>
        <taxon>Fungi</taxon>
        <taxon>Dikarya</taxon>
        <taxon>Ascomycota</taxon>
        <taxon>Pezizomycotina</taxon>
        <taxon>Eurotiomycetes</taxon>
        <taxon>Eurotiomycetidae</taxon>
        <taxon>Eurotiales</taxon>
        <taxon>Aspergillaceae</taxon>
        <taxon>Aspergillus</taxon>
        <taxon>Aspergillus subgen. Cremei</taxon>
    </lineage>
</organism>
<dbReference type="EMBL" id="KV878209">
    <property type="protein sequence ID" value="OJJ40826.1"/>
    <property type="molecule type" value="Genomic_DNA"/>
</dbReference>
<protein>
    <recommendedName>
        <fullName evidence="1">F-box domain-containing protein</fullName>
    </recommendedName>
</protein>
<evidence type="ECO:0000259" key="1">
    <source>
        <dbReference type="PROSITE" id="PS50181"/>
    </source>
</evidence>
<proteinExistence type="predicted"/>
<keyword evidence="3" id="KW-1185">Reference proteome</keyword>
<evidence type="ECO:0000313" key="2">
    <source>
        <dbReference type="EMBL" id="OJJ40826.1"/>
    </source>
</evidence>
<dbReference type="VEuPathDB" id="FungiDB:ASPWEDRAFT_166883"/>
<dbReference type="SUPFAM" id="SSF81383">
    <property type="entry name" value="F-box domain"/>
    <property type="match status" value="1"/>
</dbReference>
<dbReference type="GeneID" id="63745921"/>
<name>A0A1L9S0X8_ASPWE</name>
<dbReference type="AlphaFoldDB" id="A0A1L9S0X8"/>
<dbReference type="RefSeq" id="XP_040694502.1">
    <property type="nucleotide sequence ID" value="XM_040830073.1"/>
</dbReference>
<dbReference type="STRING" id="1073089.A0A1L9S0X8"/>
<reference evidence="3" key="1">
    <citation type="journal article" date="2017" name="Genome Biol.">
        <title>Comparative genomics reveals high biological diversity and specific adaptations in the industrially and medically important fungal genus Aspergillus.</title>
        <authorList>
            <person name="de Vries R.P."/>
            <person name="Riley R."/>
            <person name="Wiebenga A."/>
            <person name="Aguilar-Osorio G."/>
            <person name="Amillis S."/>
            <person name="Uchima C.A."/>
            <person name="Anderluh G."/>
            <person name="Asadollahi M."/>
            <person name="Askin M."/>
            <person name="Barry K."/>
            <person name="Battaglia E."/>
            <person name="Bayram O."/>
            <person name="Benocci T."/>
            <person name="Braus-Stromeyer S.A."/>
            <person name="Caldana C."/>
            <person name="Canovas D."/>
            <person name="Cerqueira G.C."/>
            <person name="Chen F."/>
            <person name="Chen W."/>
            <person name="Choi C."/>
            <person name="Clum A."/>
            <person name="Dos Santos R.A."/>
            <person name="Damasio A.R."/>
            <person name="Diallinas G."/>
            <person name="Emri T."/>
            <person name="Fekete E."/>
            <person name="Flipphi M."/>
            <person name="Freyberg S."/>
            <person name="Gallo A."/>
            <person name="Gournas C."/>
            <person name="Habgood R."/>
            <person name="Hainaut M."/>
            <person name="Harispe M.L."/>
            <person name="Henrissat B."/>
            <person name="Hilden K.S."/>
            <person name="Hope R."/>
            <person name="Hossain A."/>
            <person name="Karabika E."/>
            <person name="Karaffa L."/>
            <person name="Karanyi Z."/>
            <person name="Krasevec N."/>
            <person name="Kuo A."/>
            <person name="Kusch H."/>
            <person name="LaButti K."/>
            <person name="Lagendijk E.L."/>
            <person name="Lapidus A."/>
            <person name="Levasseur A."/>
            <person name="Lindquist E."/>
            <person name="Lipzen A."/>
            <person name="Logrieco A.F."/>
            <person name="MacCabe A."/>
            <person name="Maekelae M.R."/>
            <person name="Malavazi I."/>
            <person name="Melin P."/>
            <person name="Meyer V."/>
            <person name="Mielnichuk N."/>
            <person name="Miskei M."/>
            <person name="Molnar A.P."/>
            <person name="Mule G."/>
            <person name="Ngan C.Y."/>
            <person name="Orejas M."/>
            <person name="Orosz E."/>
            <person name="Ouedraogo J.P."/>
            <person name="Overkamp K.M."/>
            <person name="Park H.-S."/>
            <person name="Perrone G."/>
            <person name="Piumi F."/>
            <person name="Punt P.J."/>
            <person name="Ram A.F."/>
            <person name="Ramon A."/>
            <person name="Rauscher S."/>
            <person name="Record E."/>
            <person name="Riano-Pachon D.M."/>
            <person name="Robert V."/>
            <person name="Roehrig J."/>
            <person name="Ruller R."/>
            <person name="Salamov A."/>
            <person name="Salih N.S."/>
            <person name="Samson R.A."/>
            <person name="Sandor E."/>
            <person name="Sanguinetti M."/>
            <person name="Schuetze T."/>
            <person name="Sepcic K."/>
            <person name="Shelest E."/>
            <person name="Sherlock G."/>
            <person name="Sophianopoulou V."/>
            <person name="Squina F.M."/>
            <person name="Sun H."/>
            <person name="Susca A."/>
            <person name="Todd R.B."/>
            <person name="Tsang A."/>
            <person name="Unkles S.E."/>
            <person name="van de Wiele N."/>
            <person name="van Rossen-Uffink D."/>
            <person name="Oliveira J.V."/>
            <person name="Vesth T.C."/>
            <person name="Visser J."/>
            <person name="Yu J.-H."/>
            <person name="Zhou M."/>
            <person name="Andersen M.R."/>
            <person name="Archer D.B."/>
            <person name="Baker S.E."/>
            <person name="Benoit I."/>
            <person name="Brakhage A.A."/>
            <person name="Braus G.H."/>
            <person name="Fischer R."/>
            <person name="Frisvad J.C."/>
            <person name="Goldman G.H."/>
            <person name="Houbraken J."/>
            <person name="Oakley B."/>
            <person name="Pocsi I."/>
            <person name="Scazzocchio C."/>
            <person name="Seiboth B."/>
            <person name="vanKuyk P.A."/>
            <person name="Wortman J."/>
            <person name="Dyer P.S."/>
            <person name="Grigoriev I.V."/>
        </authorList>
    </citation>
    <scope>NUCLEOTIDE SEQUENCE [LARGE SCALE GENOMIC DNA]</scope>
    <source>
        <strain evidence="3">DTO 134E9</strain>
    </source>
</reference>
<dbReference type="Pfam" id="PF00646">
    <property type="entry name" value="F-box"/>
    <property type="match status" value="1"/>
</dbReference>
<accession>A0A1L9S0X8</accession>
<dbReference type="PROSITE" id="PS50181">
    <property type="entry name" value="FBOX"/>
    <property type="match status" value="1"/>
</dbReference>
<dbReference type="Gene3D" id="1.20.1280.50">
    <property type="match status" value="1"/>
</dbReference>
<dbReference type="InterPro" id="IPR036047">
    <property type="entry name" value="F-box-like_dom_sf"/>
</dbReference>
<dbReference type="OrthoDB" id="4467082at2759"/>